<comment type="caution">
    <text evidence="4">The sequence shown here is derived from an EMBL/GenBank/DDBJ whole genome shotgun (WGS) entry which is preliminary data.</text>
</comment>
<reference evidence="4" key="1">
    <citation type="journal article" date="2023" name="Mol. Biol. Evol.">
        <title>Third-Generation Sequencing Reveals the Adaptive Role of the Epigenome in Three Deep-Sea Polychaetes.</title>
        <authorList>
            <person name="Perez M."/>
            <person name="Aroh O."/>
            <person name="Sun Y."/>
            <person name="Lan Y."/>
            <person name="Juniper S.K."/>
            <person name="Young C.R."/>
            <person name="Angers B."/>
            <person name="Qian P.Y."/>
        </authorList>
    </citation>
    <scope>NUCLEOTIDE SEQUENCE</scope>
    <source>
        <strain evidence="4">P08H-3</strain>
    </source>
</reference>
<evidence type="ECO:0000259" key="3">
    <source>
        <dbReference type="SMART" id="SM01017"/>
    </source>
</evidence>
<dbReference type="Proteomes" id="UP001208570">
    <property type="component" value="Unassembled WGS sequence"/>
</dbReference>
<dbReference type="InterPro" id="IPR050357">
    <property type="entry name" value="Arrestin_domain-protein"/>
</dbReference>
<dbReference type="Gene3D" id="2.60.40.640">
    <property type="match status" value="2"/>
</dbReference>
<feature type="compositionally biased region" description="Polar residues" evidence="2">
    <location>
        <begin position="373"/>
        <end position="384"/>
    </location>
</feature>
<comment type="similarity">
    <text evidence="1">Belongs to the arrestin family.</text>
</comment>
<proteinExistence type="inferred from homology"/>
<dbReference type="PANTHER" id="PTHR11188:SF144">
    <property type="entry name" value="ARRESTIN C-TERMINAL-LIKE DOMAIN-CONTAINING PROTEIN"/>
    <property type="match status" value="1"/>
</dbReference>
<dbReference type="GO" id="GO:0005737">
    <property type="term" value="C:cytoplasm"/>
    <property type="evidence" value="ECO:0007669"/>
    <property type="project" value="TreeGrafter"/>
</dbReference>
<dbReference type="InterPro" id="IPR014756">
    <property type="entry name" value="Ig_E-set"/>
</dbReference>
<dbReference type="SUPFAM" id="SSF81296">
    <property type="entry name" value="E set domains"/>
    <property type="match status" value="2"/>
</dbReference>
<feature type="region of interest" description="Disordered" evidence="2">
    <location>
        <begin position="373"/>
        <end position="403"/>
    </location>
</feature>
<feature type="domain" description="Arrestin C-terminal-like" evidence="3">
    <location>
        <begin position="173"/>
        <end position="308"/>
    </location>
</feature>
<dbReference type="Pfam" id="PF00339">
    <property type="entry name" value="Arrestin_N"/>
    <property type="match status" value="1"/>
</dbReference>
<evidence type="ECO:0000313" key="5">
    <source>
        <dbReference type="Proteomes" id="UP001208570"/>
    </source>
</evidence>
<dbReference type="Pfam" id="PF02752">
    <property type="entry name" value="Arrestin_C"/>
    <property type="match status" value="1"/>
</dbReference>
<evidence type="ECO:0000256" key="2">
    <source>
        <dbReference type="SAM" id="MobiDB-lite"/>
    </source>
</evidence>
<feature type="domain" description="Arrestin C-terminal-like" evidence="3">
    <location>
        <begin position="7"/>
        <end position="150"/>
    </location>
</feature>
<evidence type="ECO:0000313" key="4">
    <source>
        <dbReference type="EMBL" id="KAK2168942.1"/>
    </source>
</evidence>
<dbReference type="GO" id="GO:0015031">
    <property type="term" value="P:protein transport"/>
    <property type="evidence" value="ECO:0007669"/>
    <property type="project" value="TreeGrafter"/>
</dbReference>
<dbReference type="EMBL" id="JAODUP010000013">
    <property type="protein sequence ID" value="KAK2168942.1"/>
    <property type="molecule type" value="Genomic_DNA"/>
</dbReference>
<dbReference type="InterPro" id="IPR011021">
    <property type="entry name" value="Arrestin-like_N"/>
</dbReference>
<keyword evidence="5" id="KW-1185">Reference proteome</keyword>
<dbReference type="InterPro" id="IPR014752">
    <property type="entry name" value="Arrestin-like_C"/>
</dbReference>
<organism evidence="4 5">
    <name type="scientific">Paralvinella palmiformis</name>
    <dbReference type="NCBI Taxonomy" id="53620"/>
    <lineage>
        <taxon>Eukaryota</taxon>
        <taxon>Metazoa</taxon>
        <taxon>Spiralia</taxon>
        <taxon>Lophotrochozoa</taxon>
        <taxon>Annelida</taxon>
        <taxon>Polychaeta</taxon>
        <taxon>Sedentaria</taxon>
        <taxon>Canalipalpata</taxon>
        <taxon>Terebellida</taxon>
        <taxon>Terebelliformia</taxon>
        <taxon>Alvinellidae</taxon>
        <taxon>Paralvinella</taxon>
    </lineage>
</organism>
<dbReference type="PANTHER" id="PTHR11188">
    <property type="entry name" value="ARRESTIN DOMAIN CONTAINING PROTEIN"/>
    <property type="match status" value="1"/>
</dbReference>
<dbReference type="AlphaFoldDB" id="A0AAD9KCU0"/>
<sequence>MMDYVRKFDIELEKEHYYAGEKLKGWVIIDNSENLKVRGVRVFLRGKAHVEWRITRGGERRTVKEDQYFMDEKAVVWGKDKNDDGCIPIMPRGDHKFPFEFQLPESALPCSFESKIGTIRYYLRVIIDIPYASPPQGLKYFTIIGPHIDCMDERYLSPVSASQQSKKCCLCCMIGPISLEATLERSAYCCGENVKVKCEIQNGSDQNVWVICRLVQHVEYHINKGVLGLSKEMSHKVWEFKGPTVGPHTTQSFHDLHKHLQVPVMPPTLAEICRLIELYYVLKVSLGMEKSGEDLCMEFPLDVATVPFRISNSPGPELTYEVAADNVEGGLYISPEFQLGQVYDGTIENEEDIILYRPVYVCVPHEPLNVTNMNNAHGSTSSPRLVSGHKSRKELTSEKCTSI</sequence>
<dbReference type="InterPro" id="IPR011022">
    <property type="entry name" value="Arrestin_C-like"/>
</dbReference>
<dbReference type="SMART" id="SM01017">
    <property type="entry name" value="Arrestin_C"/>
    <property type="match status" value="2"/>
</dbReference>
<name>A0AAD9KCU0_9ANNE</name>
<evidence type="ECO:0000256" key="1">
    <source>
        <dbReference type="ARBA" id="ARBA00005298"/>
    </source>
</evidence>
<protein>
    <recommendedName>
        <fullName evidence="3">Arrestin C-terminal-like domain-containing protein</fullName>
    </recommendedName>
</protein>
<accession>A0AAD9KCU0</accession>
<gene>
    <name evidence="4" type="ORF">LSH36_13g18006</name>
</gene>